<reference evidence="1 2" key="1">
    <citation type="submission" date="2011-12" db="EMBL/GenBank/DDBJ databases">
        <authorList>
            <person name="Kriszt B."/>
            <person name="Tancsics A."/>
            <person name="Cserhati M."/>
            <person name="Toth A."/>
            <person name="Nagy I."/>
            <person name="Horvath B."/>
            <person name="Tamura T."/>
            <person name="Kukolya J."/>
            <person name="Szoboszlay S."/>
        </authorList>
    </citation>
    <scope>NUCLEOTIDE SEQUENCE [LARGE SCALE GENOMIC DNA]</scope>
    <source>
        <strain evidence="1 2">AK37</strain>
    </source>
</reference>
<protein>
    <submittedName>
        <fullName evidence="1">Uncharacterized protein</fullName>
    </submittedName>
</protein>
<dbReference type="PATRIC" id="fig|1114960.4.peg.4978"/>
<comment type="caution">
    <text evidence="1">The sequence shown here is derived from an EMBL/GenBank/DDBJ whole genome shotgun (WGS) entry which is preliminary data.</text>
</comment>
<name>H0JYP0_9NOCA</name>
<gene>
    <name evidence="1" type="ORF">AK37_24424</name>
</gene>
<proteinExistence type="predicted"/>
<dbReference type="Proteomes" id="UP000005064">
    <property type="component" value="Unassembled WGS sequence"/>
</dbReference>
<dbReference type="EMBL" id="AHBW01000068">
    <property type="protein sequence ID" value="EHK80485.1"/>
    <property type="molecule type" value="Genomic_DNA"/>
</dbReference>
<sequence length="175" mass="18536">MPLYLGSQKVGELYLGGTKVGEGWIWDGAQWVQVYASTRPVVSMKMQRTTGISLTSASVYQKITGMSAVTADPYQGTVVVDNELEANGDGSWKLDVAITHSNTTSTSGVRVSKRAAAGGAVSVLQTFQIASTFHSGVSGSVTVPVLRGDRVFVEAMHSNNFDRNITSTTLTATAQ</sequence>
<dbReference type="AlphaFoldDB" id="H0JYP0"/>
<dbReference type="RefSeq" id="WP_006554766.1">
    <property type="nucleotide sequence ID" value="NZ_AHBW01000068.1"/>
</dbReference>
<organism evidence="1 2">
    <name type="scientific">Rhodococcus pyridinivorans AK37</name>
    <dbReference type="NCBI Taxonomy" id="1114960"/>
    <lineage>
        <taxon>Bacteria</taxon>
        <taxon>Bacillati</taxon>
        <taxon>Actinomycetota</taxon>
        <taxon>Actinomycetes</taxon>
        <taxon>Mycobacteriales</taxon>
        <taxon>Nocardiaceae</taxon>
        <taxon>Rhodococcus</taxon>
    </lineage>
</organism>
<accession>H0JYP0</accession>
<evidence type="ECO:0000313" key="2">
    <source>
        <dbReference type="Proteomes" id="UP000005064"/>
    </source>
</evidence>
<evidence type="ECO:0000313" key="1">
    <source>
        <dbReference type="EMBL" id="EHK80485.1"/>
    </source>
</evidence>